<accession>A0ABD1TDU5</accession>
<proteinExistence type="predicted"/>
<feature type="coiled-coil region" evidence="1">
    <location>
        <begin position="21"/>
        <end position="109"/>
    </location>
</feature>
<keyword evidence="3" id="KW-1185">Reference proteome</keyword>
<keyword evidence="1" id="KW-0175">Coiled coil</keyword>
<dbReference type="Proteomes" id="UP001604336">
    <property type="component" value="Unassembled WGS sequence"/>
</dbReference>
<evidence type="ECO:0000313" key="3">
    <source>
        <dbReference type="Proteomes" id="UP001604336"/>
    </source>
</evidence>
<dbReference type="AlphaFoldDB" id="A0ABD1TDU5"/>
<evidence type="ECO:0000256" key="1">
    <source>
        <dbReference type="SAM" id="Coils"/>
    </source>
</evidence>
<comment type="caution">
    <text evidence="2">The sequence shown here is derived from an EMBL/GenBank/DDBJ whole genome shotgun (WGS) entry which is preliminary data.</text>
</comment>
<reference evidence="3" key="1">
    <citation type="submission" date="2024-07" db="EMBL/GenBank/DDBJ databases">
        <title>Two chromosome-level genome assemblies of Korean endemic species Abeliophyllum distichum and Forsythia ovata (Oleaceae).</title>
        <authorList>
            <person name="Jang H."/>
        </authorList>
    </citation>
    <scope>NUCLEOTIDE SEQUENCE [LARGE SCALE GENOMIC DNA]</scope>
</reference>
<organism evidence="2 3">
    <name type="scientific">Abeliophyllum distichum</name>
    <dbReference type="NCBI Taxonomy" id="126358"/>
    <lineage>
        <taxon>Eukaryota</taxon>
        <taxon>Viridiplantae</taxon>
        <taxon>Streptophyta</taxon>
        <taxon>Embryophyta</taxon>
        <taxon>Tracheophyta</taxon>
        <taxon>Spermatophyta</taxon>
        <taxon>Magnoliopsida</taxon>
        <taxon>eudicotyledons</taxon>
        <taxon>Gunneridae</taxon>
        <taxon>Pentapetalae</taxon>
        <taxon>asterids</taxon>
        <taxon>lamiids</taxon>
        <taxon>Lamiales</taxon>
        <taxon>Oleaceae</taxon>
        <taxon>Forsythieae</taxon>
        <taxon>Abeliophyllum</taxon>
    </lineage>
</organism>
<gene>
    <name evidence="2" type="ORF">Adt_16498</name>
</gene>
<protein>
    <submittedName>
        <fullName evidence="2">Uncharacterized protein</fullName>
    </submittedName>
</protein>
<dbReference type="EMBL" id="JBFOLK010000005">
    <property type="protein sequence ID" value="KAL2510898.1"/>
    <property type="molecule type" value="Genomic_DNA"/>
</dbReference>
<evidence type="ECO:0000313" key="2">
    <source>
        <dbReference type="EMBL" id="KAL2510898.1"/>
    </source>
</evidence>
<sequence>MQQHKKLVAKASKSEEHKQALEGLQAIVESMRTSYEQLQADLKDSDTNVVNDEKKRLLEKSTSHRLEAEGLRRSLKAFENGRNDAQAEIARLLDQKKEMERKLESVEVEYMAKFHNTDAYTNFFDYFAKVSHQEVLAVLRSDYLDFNIVPLETRFLPPDDEDDS</sequence>
<name>A0ABD1TDU5_9LAMI</name>